<keyword evidence="6" id="KW-1035">Host cytoplasm</keyword>
<dbReference type="Proteomes" id="UP000171189">
    <property type="component" value="Segment"/>
</dbReference>
<evidence type="ECO:0000313" key="9">
    <source>
        <dbReference type="EMBL" id="AFD10580.1"/>
    </source>
</evidence>
<evidence type="ECO:0000256" key="8">
    <source>
        <dbReference type="ARBA" id="ARBA00044760"/>
    </source>
</evidence>
<evidence type="ECO:0000256" key="7">
    <source>
        <dbReference type="ARBA" id="ARBA00044723"/>
    </source>
</evidence>
<dbReference type="GeneID" id="16791301"/>
<comment type="function">
    <text evidence="7">Plays a major role to prevent cellular inhibition of viral genome replication by nuclear bodies. Assembles an SCF-like E3 ubiquitin ligase complex based on the cellular proteins ELOB, ELOC, CUL5 and RBX1, in cooperation with viral E1B-55K. This viral RING-type ligase ubiquitinates cellular substrates prior to proteasomal degradation: p53/TP53, LIG4, MRE11-RAD50-NBS1 (MRN) complex, ITGA3, DAXX and BLM.</text>
</comment>
<keyword evidence="10" id="KW-1185">Reference proteome</keyword>
<organism evidence="9 10">
    <name type="scientific">Simian adenovirus 18</name>
    <dbReference type="NCBI Taxonomy" id="909210"/>
    <lineage>
        <taxon>Viruses</taxon>
        <taxon>Varidnaviria</taxon>
        <taxon>Bamfordvirae</taxon>
        <taxon>Preplasmiviricota</taxon>
        <taxon>Polisuviricotina</taxon>
        <taxon>Pharingeaviricetes</taxon>
        <taxon>Rowavirales</taxon>
        <taxon>Adenoviridae</taxon>
        <taxon>Mastadenovirus</taxon>
        <taxon>Mastadenovirus chlorocebi</taxon>
        <taxon>Simian mastadenovirus F</taxon>
    </lineage>
</organism>
<evidence type="ECO:0000256" key="3">
    <source>
        <dbReference type="ARBA" id="ARBA00006872"/>
    </source>
</evidence>
<evidence type="ECO:0000256" key="6">
    <source>
        <dbReference type="ARBA" id="ARBA00023200"/>
    </source>
</evidence>
<evidence type="ECO:0000256" key="4">
    <source>
        <dbReference type="ARBA" id="ARBA00022518"/>
    </source>
</evidence>
<evidence type="ECO:0000256" key="5">
    <source>
        <dbReference type="ARBA" id="ARBA00022562"/>
    </source>
</evidence>
<keyword evidence="4" id="KW-0244">Early protein</keyword>
<dbReference type="RefSeq" id="YP_008520245.1">
    <property type="nucleotide sequence ID" value="NC_022266.1"/>
</dbReference>
<comment type="similarity">
    <text evidence="3">Belongs to the adenoviridae E4 30 to 34 kDa protein family.</text>
</comment>
<dbReference type="InterPro" id="IPR007615">
    <property type="entry name" value="Adenovirus_E4_30/34"/>
</dbReference>
<name>H8PG14_9ADEN</name>
<dbReference type="Pfam" id="PF04528">
    <property type="entry name" value="Adeno_E4_34"/>
    <property type="match status" value="1"/>
</dbReference>
<dbReference type="GO" id="GO:0042025">
    <property type="term" value="C:host cell nucleus"/>
    <property type="evidence" value="ECO:0007669"/>
    <property type="project" value="UniProtKB-SubCell"/>
</dbReference>
<protein>
    <submittedName>
        <fullName evidence="9">E4 orf6</fullName>
    </submittedName>
</protein>
<dbReference type="KEGG" id="vg:16791301"/>
<sequence>MQRDRRCRHRLSPYQHHRLTPPSENLPVAALEGSPGVLECEHLNMHYVSEVRTVPACVPFTVLQEWPVPWDMILTPWERFVMKHYMRVCVCCATIDVEPRQVIRGYERWVIHCHCKQPGSLQCKAGGVVLANWFKMLVFGALVNVRFPWYREVVNYQLPKEVMYMGSVCIRGRHLIYLRILYDGHAAAVLEFMSFGWSVFSFGILNNMVVMGCTYCKDLTEIQVRCCARRTRRLLIKAVRFLNSTPRRGAFRRSLGEPRRQRLLRALMEHHRPFTLAQYDRGENPWRA</sequence>
<evidence type="ECO:0000313" key="10">
    <source>
        <dbReference type="Proteomes" id="UP000171189"/>
    </source>
</evidence>
<proteinExistence type="inferred from homology"/>
<dbReference type="EMBL" id="FJ025931">
    <property type="protein sequence ID" value="AFD10580.1"/>
    <property type="molecule type" value="Genomic_DNA"/>
</dbReference>
<reference evidence="9 10" key="1">
    <citation type="journal article" date="2009" name="PLoS Pathog.">
        <title>Isolation and characterization of adenoviruses persistently shed from the gastrointestinal tract of non-human primates.</title>
        <authorList>
            <person name="Roy S."/>
            <person name="Vandenberghe L.H."/>
            <person name="Kryazhimskiy S."/>
            <person name="Grant R."/>
            <person name="Calcedo R."/>
            <person name="Yuan X."/>
            <person name="Keough M."/>
            <person name="Sandhu A."/>
            <person name="Wang Q."/>
            <person name="Medina-Jaszek C.A."/>
            <person name="Plotkin J.B."/>
            <person name="Wilson J.M."/>
        </authorList>
    </citation>
    <scope>NUCLEOTIDE SEQUENCE [LARGE SCALE GENOMIC DNA]</scope>
</reference>
<evidence type="ECO:0000256" key="2">
    <source>
        <dbReference type="ARBA" id="ARBA00004192"/>
    </source>
</evidence>
<comment type="subcellular location">
    <subcellularLocation>
        <location evidence="2">Host cytoplasm</location>
    </subcellularLocation>
    <subcellularLocation>
        <location evidence="1">Host nucleus</location>
    </subcellularLocation>
</comment>
<accession>H8PG14</accession>
<evidence type="ECO:0000256" key="1">
    <source>
        <dbReference type="ARBA" id="ARBA00004147"/>
    </source>
</evidence>
<dbReference type="GO" id="GO:0030430">
    <property type="term" value="C:host cell cytoplasm"/>
    <property type="evidence" value="ECO:0007669"/>
    <property type="project" value="UniProtKB-SubCell"/>
</dbReference>
<dbReference type="OrthoDB" id="5555at10239"/>
<keyword evidence="5" id="KW-1048">Host nucleus</keyword>
<comment type="subunit">
    <text evidence="8">Interacts with E1B-55k.</text>
</comment>